<name>A0A0B6XF07_XENBV</name>
<accession>A0A0B6XF07</accession>
<gene>
    <name evidence="1" type="ORF">XBW1_mp0046</name>
</gene>
<dbReference type="Proteomes" id="UP000032930">
    <property type="component" value="Plasmid megaplasmid"/>
</dbReference>
<organism evidence="1 2">
    <name type="scientific">Xenorhabdus bovienii</name>
    <name type="common">Xenorhabdus nematophila subsp. bovienii</name>
    <dbReference type="NCBI Taxonomy" id="40576"/>
    <lineage>
        <taxon>Bacteria</taxon>
        <taxon>Pseudomonadati</taxon>
        <taxon>Pseudomonadota</taxon>
        <taxon>Gammaproteobacteria</taxon>
        <taxon>Enterobacterales</taxon>
        <taxon>Morganellaceae</taxon>
        <taxon>Xenorhabdus</taxon>
    </lineage>
</organism>
<evidence type="ECO:0000313" key="1">
    <source>
        <dbReference type="EMBL" id="CDM92165.1"/>
    </source>
</evidence>
<dbReference type="AlphaFoldDB" id="A0A0B6XF07"/>
<proteinExistence type="predicted"/>
<evidence type="ECO:0000313" key="2">
    <source>
        <dbReference type="Proteomes" id="UP000032930"/>
    </source>
</evidence>
<dbReference type="EMBL" id="FO818638">
    <property type="protein sequence ID" value="CDM92165.1"/>
    <property type="molecule type" value="Genomic_DNA"/>
</dbReference>
<reference evidence="1 2" key="1">
    <citation type="submission" date="2014-02" db="EMBL/GenBank/DDBJ databases">
        <authorList>
            <person name="Genoscope - CEA"/>
        </authorList>
    </citation>
    <scope>NUCLEOTIDE SEQUENCE [LARGE SCALE GENOMIC DNA]</scope>
    <source>
        <strain evidence="1 2">CS03</strain>
        <plasmid evidence="2">Plasmid</plasmid>
    </source>
</reference>
<dbReference type="KEGG" id="xbv:XBW1_mp0046"/>
<sequence>MIKKMILSQFIRFLMRRIKNQGISGRDKFSHRRFVATPSRLQITVISNTALIQHNRQIGDRGLLRKTGLFNGIG</sequence>
<protein>
    <submittedName>
        <fullName evidence="1">Putative phage protein</fullName>
    </submittedName>
</protein>